<proteinExistence type="predicted"/>
<evidence type="ECO:0000259" key="3">
    <source>
        <dbReference type="PROSITE" id="PS50103"/>
    </source>
</evidence>
<sequence>MPALDAAWRSELIDRQVPQQVLAFFENEGIVSASRLANYVDTRDEIMTLIVDKIPELNGSRSVKALLTEIWREADHSESLRLQRKAAGCRDDDMEDALPEHVTESLRQRWKQRYNFSLPLSETLCEPLVGRIKREIERKTHTLISVERVRSAKETARSGVGKKLKMSEDVTVSIASVGVVKGPRSVPSVMVYLSLLEILLHGYAYVGNFVDHTSNSLYCSLDCIREYLAFVKSKVAPLTGGMHSLSDLRRADEDSRTLWAEQMRSGKTFDEAVQASEAKVAALWLFASRTDVGAASAVVVEEDDDARPTKRPKGDPNNGVVAPPPPPAVANVNAEGKSICRLFNEGKCNGQKCKHGRLHVCNFLTKKGAVCGQAHRRCDAHKAR</sequence>
<evidence type="ECO:0000313" key="5">
    <source>
        <dbReference type="Proteomes" id="UP000601435"/>
    </source>
</evidence>
<evidence type="ECO:0000256" key="1">
    <source>
        <dbReference type="PROSITE-ProRule" id="PRU00723"/>
    </source>
</evidence>
<dbReference type="AlphaFoldDB" id="A0A813BNN0"/>
<dbReference type="Proteomes" id="UP000601435">
    <property type="component" value="Unassembled WGS sequence"/>
</dbReference>
<feature type="region of interest" description="Disordered" evidence="2">
    <location>
        <begin position="300"/>
        <end position="324"/>
    </location>
</feature>
<name>A0A813BNN0_9DINO</name>
<gene>
    <name evidence="4" type="ORF">SNEC2469_LOCUS31193</name>
</gene>
<evidence type="ECO:0000313" key="4">
    <source>
        <dbReference type="EMBL" id="CAE7913330.1"/>
    </source>
</evidence>
<dbReference type="GO" id="GO:0008270">
    <property type="term" value="F:zinc ion binding"/>
    <property type="evidence" value="ECO:0007669"/>
    <property type="project" value="UniProtKB-KW"/>
</dbReference>
<organism evidence="4 5">
    <name type="scientific">Symbiodinium necroappetens</name>
    <dbReference type="NCBI Taxonomy" id="1628268"/>
    <lineage>
        <taxon>Eukaryota</taxon>
        <taxon>Sar</taxon>
        <taxon>Alveolata</taxon>
        <taxon>Dinophyceae</taxon>
        <taxon>Suessiales</taxon>
        <taxon>Symbiodiniaceae</taxon>
        <taxon>Symbiodinium</taxon>
    </lineage>
</organism>
<protein>
    <recommendedName>
        <fullName evidence="3">C3H1-type domain-containing protein</fullName>
    </recommendedName>
</protein>
<feature type="domain" description="C3H1-type" evidence="3">
    <location>
        <begin position="334"/>
        <end position="362"/>
    </location>
</feature>
<dbReference type="EMBL" id="CAJNJA010074687">
    <property type="protein sequence ID" value="CAE7913330.1"/>
    <property type="molecule type" value="Genomic_DNA"/>
</dbReference>
<evidence type="ECO:0000256" key="2">
    <source>
        <dbReference type="SAM" id="MobiDB-lite"/>
    </source>
</evidence>
<dbReference type="InterPro" id="IPR000571">
    <property type="entry name" value="Znf_CCCH"/>
</dbReference>
<keyword evidence="1" id="KW-0863">Zinc-finger</keyword>
<keyword evidence="1" id="KW-0479">Metal-binding</keyword>
<accession>A0A813BNN0</accession>
<keyword evidence="5" id="KW-1185">Reference proteome</keyword>
<keyword evidence="1" id="KW-0862">Zinc</keyword>
<dbReference type="PROSITE" id="PS50103">
    <property type="entry name" value="ZF_C3H1"/>
    <property type="match status" value="1"/>
</dbReference>
<reference evidence="4" key="1">
    <citation type="submission" date="2021-02" db="EMBL/GenBank/DDBJ databases">
        <authorList>
            <person name="Dougan E. K."/>
            <person name="Rhodes N."/>
            <person name="Thang M."/>
            <person name="Chan C."/>
        </authorList>
    </citation>
    <scope>NUCLEOTIDE SEQUENCE</scope>
</reference>
<comment type="caution">
    <text evidence="4">The sequence shown here is derived from an EMBL/GenBank/DDBJ whole genome shotgun (WGS) entry which is preliminary data.</text>
</comment>
<feature type="zinc finger region" description="C3H1-type" evidence="1">
    <location>
        <begin position="334"/>
        <end position="362"/>
    </location>
</feature>